<comment type="caution">
    <text evidence="3">The sequence shown here is derived from an EMBL/GenBank/DDBJ whole genome shotgun (WGS) entry which is preliminary data.</text>
</comment>
<sequence>MAESSSSNDTSKADSPAGWPPAIVGCSLPLTEAMVETLSNNTRSNASSETQSHSGTEHTYRYHPFHPQSKFDVTSQTFDDLNKLQAYNIYPGTKMLIPTDIQEFIRDVLMHTPEGDRSPNARRVVEACEASRFNDDDFFSHVAVPWLVIPFGRPAPLLTSQPKTRLSSKWLPTARPNIKRIWSTLSDAWPDAITGFTRHAHLDEDETQSAFTPEEEDVVKSNLKLTNTVLFPFLTAQYKPANGESLSIATLQGARDGACIVNHLRELYRTAYDREPTPLETCHFSITANPDSAVMWVHWSEMVKGVQHHYMEDFESCTNRKAKSIEEFRVCIKNLIENKKGYMGENVER</sequence>
<keyword evidence="4" id="KW-1185">Reference proteome</keyword>
<evidence type="ECO:0000256" key="1">
    <source>
        <dbReference type="SAM" id="MobiDB-lite"/>
    </source>
</evidence>
<organism evidence="3 4">
    <name type="scientific">Pseudopithomyces chartarum</name>
    <dbReference type="NCBI Taxonomy" id="1892770"/>
    <lineage>
        <taxon>Eukaryota</taxon>
        <taxon>Fungi</taxon>
        <taxon>Dikarya</taxon>
        <taxon>Ascomycota</taxon>
        <taxon>Pezizomycotina</taxon>
        <taxon>Dothideomycetes</taxon>
        <taxon>Pleosporomycetidae</taxon>
        <taxon>Pleosporales</taxon>
        <taxon>Massarineae</taxon>
        <taxon>Didymosphaeriaceae</taxon>
        <taxon>Pseudopithomyces</taxon>
    </lineage>
</organism>
<gene>
    <name evidence="3" type="ORF">GRF29_8g1558844</name>
</gene>
<protein>
    <recommendedName>
        <fullName evidence="2">DUF7924 domain-containing protein</fullName>
    </recommendedName>
</protein>
<dbReference type="PANTHER" id="PTHR42470">
    <property type="entry name" value="VAST DOMAIN-CONTAINING PROTEIN"/>
    <property type="match status" value="1"/>
</dbReference>
<feature type="compositionally biased region" description="Polar residues" evidence="1">
    <location>
        <begin position="40"/>
        <end position="54"/>
    </location>
</feature>
<feature type="domain" description="DUF7924" evidence="2">
    <location>
        <begin position="186"/>
        <end position="336"/>
    </location>
</feature>
<accession>A0AAN6M7B5</accession>
<dbReference type="EMBL" id="WVTA01000002">
    <property type="protein sequence ID" value="KAK3215924.1"/>
    <property type="molecule type" value="Genomic_DNA"/>
</dbReference>
<dbReference type="PANTHER" id="PTHR42470:SF1">
    <property type="entry name" value="VAST DOMAIN-CONTAINING PROTEIN"/>
    <property type="match status" value="1"/>
</dbReference>
<reference evidence="3 4" key="1">
    <citation type="submission" date="2021-02" db="EMBL/GenBank/DDBJ databases">
        <title>Genome assembly of Pseudopithomyces chartarum.</title>
        <authorList>
            <person name="Jauregui R."/>
            <person name="Singh J."/>
            <person name="Voisey C."/>
        </authorList>
    </citation>
    <scope>NUCLEOTIDE SEQUENCE [LARGE SCALE GENOMIC DNA]</scope>
    <source>
        <strain evidence="3 4">AGR01</strain>
    </source>
</reference>
<name>A0AAN6M7B5_9PLEO</name>
<dbReference type="Proteomes" id="UP001280581">
    <property type="component" value="Unassembled WGS sequence"/>
</dbReference>
<dbReference type="InterPro" id="IPR057684">
    <property type="entry name" value="DUF7924"/>
</dbReference>
<evidence type="ECO:0000313" key="4">
    <source>
        <dbReference type="Proteomes" id="UP001280581"/>
    </source>
</evidence>
<dbReference type="AlphaFoldDB" id="A0AAN6M7B5"/>
<evidence type="ECO:0000259" key="2">
    <source>
        <dbReference type="Pfam" id="PF25545"/>
    </source>
</evidence>
<evidence type="ECO:0000313" key="3">
    <source>
        <dbReference type="EMBL" id="KAK3215924.1"/>
    </source>
</evidence>
<proteinExistence type="predicted"/>
<feature type="region of interest" description="Disordered" evidence="1">
    <location>
        <begin position="40"/>
        <end position="59"/>
    </location>
</feature>
<dbReference type="Pfam" id="PF25545">
    <property type="entry name" value="DUF7924"/>
    <property type="match status" value="1"/>
</dbReference>